<name>A0A2G8KNL1_STIJA</name>
<dbReference type="PANTHER" id="PTHR47331:SF1">
    <property type="entry name" value="GAG-LIKE PROTEIN"/>
    <property type="match status" value="1"/>
</dbReference>
<dbReference type="SUPFAM" id="SSF53098">
    <property type="entry name" value="Ribonuclease H-like"/>
    <property type="match status" value="1"/>
</dbReference>
<dbReference type="STRING" id="307972.A0A2G8KNL1"/>
<dbReference type="GO" id="GO:0003676">
    <property type="term" value="F:nucleic acid binding"/>
    <property type="evidence" value="ECO:0007669"/>
    <property type="project" value="InterPro"/>
</dbReference>
<accession>A0A2G8KNL1</accession>
<feature type="region of interest" description="Disordered" evidence="1">
    <location>
        <begin position="1"/>
        <end position="33"/>
    </location>
</feature>
<dbReference type="Proteomes" id="UP000230750">
    <property type="component" value="Unassembled WGS sequence"/>
</dbReference>
<sequence>MDTSVQRLPTSKNQGTSHNDQYKGSDNKRTEVRRDGDNCIYTRAIFQKEFLGKGKGPLEKLDPVTQDGLLRVGGRLDKASLPNEVKHPLIIPSDHHVTKLLIVYHHQRVGHSGAGMTWTVLREKYWIVRGGAVVRKVIGNCFRCKRRNSARGQQFMADLPKERVTPDLPPFTYTGVDYFGPFMVKVGRSMLKRHGLVHPHFAKIYQQKGTPTKDISDNGSNFKCAQKELKKNLDALKGDKVGRFLAQRGVDWEFNPPGASHMGGIWERMIRSVRRILVNLLSQQTVTDEALLTLMTEVEAILNGRPLTPLSMDPKDEEPLTPNHLLLLRSNPNTSPGLFVKEDGYNHRRWRQVQYLSDQFWKRWVREYLPLLQTRQRWSRPKRNFAVDDLVLVADDHSPRGQWPLGLVVTTYPDKRGYVRQVEVKMGLSFSRGLYPSFVYWRKVRPKLAESATLSLFGYLFDLLHVS</sequence>
<dbReference type="AlphaFoldDB" id="A0A2G8KNL1"/>
<dbReference type="InterPro" id="IPR040676">
    <property type="entry name" value="DUF5641"/>
</dbReference>
<dbReference type="OrthoDB" id="8046937at2759"/>
<keyword evidence="4" id="KW-1185">Reference proteome</keyword>
<dbReference type="PANTHER" id="PTHR47331">
    <property type="entry name" value="PHD-TYPE DOMAIN-CONTAINING PROTEIN"/>
    <property type="match status" value="1"/>
</dbReference>
<protein>
    <recommendedName>
        <fullName evidence="2">Integrase catalytic domain-containing protein</fullName>
    </recommendedName>
</protein>
<reference evidence="3 4" key="1">
    <citation type="journal article" date="2017" name="PLoS Biol.">
        <title>The sea cucumber genome provides insights into morphological evolution and visceral regeneration.</title>
        <authorList>
            <person name="Zhang X."/>
            <person name="Sun L."/>
            <person name="Yuan J."/>
            <person name="Sun Y."/>
            <person name="Gao Y."/>
            <person name="Zhang L."/>
            <person name="Li S."/>
            <person name="Dai H."/>
            <person name="Hamel J.F."/>
            <person name="Liu C."/>
            <person name="Yu Y."/>
            <person name="Liu S."/>
            <person name="Lin W."/>
            <person name="Guo K."/>
            <person name="Jin S."/>
            <person name="Xu P."/>
            <person name="Storey K.B."/>
            <person name="Huan P."/>
            <person name="Zhang T."/>
            <person name="Zhou Y."/>
            <person name="Zhang J."/>
            <person name="Lin C."/>
            <person name="Li X."/>
            <person name="Xing L."/>
            <person name="Huo D."/>
            <person name="Sun M."/>
            <person name="Wang L."/>
            <person name="Mercier A."/>
            <person name="Li F."/>
            <person name="Yang H."/>
            <person name="Xiang J."/>
        </authorList>
    </citation>
    <scope>NUCLEOTIDE SEQUENCE [LARGE SCALE GENOMIC DNA]</scope>
    <source>
        <strain evidence="3">Shaxun</strain>
        <tissue evidence="3">Muscle</tissue>
    </source>
</reference>
<feature type="domain" description="Integrase catalytic" evidence="2">
    <location>
        <begin position="147"/>
        <end position="330"/>
    </location>
</feature>
<dbReference type="InterPro" id="IPR012337">
    <property type="entry name" value="RNaseH-like_sf"/>
</dbReference>
<evidence type="ECO:0000313" key="3">
    <source>
        <dbReference type="EMBL" id="PIK49545.1"/>
    </source>
</evidence>
<dbReference type="GO" id="GO:0015074">
    <property type="term" value="P:DNA integration"/>
    <property type="evidence" value="ECO:0007669"/>
    <property type="project" value="InterPro"/>
</dbReference>
<feature type="compositionally biased region" description="Polar residues" evidence="1">
    <location>
        <begin position="1"/>
        <end position="19"/>
    </location>
</feature>
<dbReference type="Pfam" id="PF17921">
    <property type="entry name" value="Integrase_H2C2"/>
    <property type="match status" value="1"/>
</dbReference>
<organism evidence="3 4">
    <name type="scientific">Stichopus japonicus</name>
    <name type="common">Sea cucumber</name>
    <dbReference type="NCBI Taxonomy" id="307972"/>
    <lineage>
        <taxon>Eukaryota</taxon>
        <taxon>Metazoa</taxon>
        <taxon>Echinodermata</taxon>
        <taxon>Eleutherozoa</taxon>
        <taxon>Echinozoa</taxon>
        <taxon>Holothuroidea</taxon>
        <taxon>Aspidochirotacea</taxon>
        <taxon>Aspidochirotida</taxon>
        <taxon>Stichopodidae</taxon>
        <taxon>Apostichopus</taxon>
    </lineage>
</organism>
<evidence type="ECO:0000256" key="1">
    <source>
        <dbReference type="SAM" id="MobiDB-lite"/>
    </source>
</evidence>
<dbReference type="PROSITE" id="PS50994">
    <property type="entry name" value="INTEGRASE"/>
    <property type="match status" value="1"/>
</dbReference>
<dbReference type="Gene3D" id="3.30.420.10">
    <property type="entry name" value="Ribonuclease H-like superfamily/Ribonuclease H"/>
    <property type="match status" value="1"/>
</dbReference>
<feature type="compositionally biased region" description="Basic and acidic residues" evidence="1">
    <location>
        <begin position="20"/>
        <end position="33"/>
    </location>
</feature>
<dbReference type="InterPro" id="IPR036397">
    <property type="entry name" value="RNaseH_sf"/>
</dbReference>
<proteinExistence type="predicted"/>
<dbReference type="InterPro" id="IPR041588">
    <property type="entry name" value="Integrase_H2C2"/>
</dbReference>
<evidence type="ECO:0000259" key="2">
    <source>
        <dbReference type="PROSITE" id="PS50994"/>
    </source>
</evidence>
<dbReference type="InterPro" id="IPR001584">
    <property type="entry name" value="Integrase_cat-core"/>
</dbReference>
<comment type="caution">
    <text evidence="3">The sequence shown here is derived from an EMBL/GenBank/DDBJ whole genome shotgun (WGS) entry which is preliminary data.</text>
</comment>
<dbReference type="Pfam" id="PF18701">
    <property type="entry name" value="DUF5641"/>
    <property type="match status" value="1"/>
</dbReference>
<dbReference type="EMBL" id="MRZV01000460">
    <property type="protein sequence ID" value="PIK49545.1"/>
    <property type="molecule type" value="Genomic_DNA"/>
</dbReference>
<gene>
    <name evidence="3" type="ORF">BSL78_13563</name>
</gene>
<evidence type="ECO:0000313" key="4">
    <source>
        <dbReference type="Proteomes" id="UP000230750"/>
    </source>
</evidence>